<dbReference type="EMBL" id="QPIJ01000001">
    <property type="protein sequence ID" value="RCV93688.1"/>
    <property type="molecule type" value="Genomic_DNA"/>
</dbReference>
<sequence length="161" mass="18573">MIEAGIVIDQEYTGKIVAYLNGGVIKEMQRSLGLDGLTLNQYAAHPAVQNRHPTGLMVVDEAAYLVEYRRFIWRHYLCHSPVPVTEEKYMEMLEILTPDAMGQNDEHGDHWFLMSEHLRENITTMYACKDGLYLEKNVDATNRLTWITRKHFDSESLVAID</sequence>
<dbReference type="Proteomes" id="UP000253204">
    <property type="component" value="Unassembled WGS sequence"/>
</dbReference>
<dbReference type="RefSeq" id="WP_114485016.1">
    <property type="nucleotide sequence ID" value="NZ_CBCSHM010000005.1"/>
</dbReference>
<gene>
    <name evidence="1" type="ORF">DU506_00600</name>
</gene>
<name>A0A368U908_9GAMM</name>
<dbReference type="AlphaFoldDB" id="A0A368U908"/>
<evidence type="ECO:0000313" key="1">
    <source>
        <dbReference type="EMBL" id="RCV93688.1"/>
    </source>
</evidence>
<keyword evidence="2" id="KW-1185">Reference proteome</keyword>
<organism evidence="1 2">
    <name type="scientific">Vreelandella rituensis</name>
    <dbReference type="NCBI Taxonomy" id="2282306"/>
    <lineage>
        <taxon>Bacteria</taxon>
        <taxon>Pseudomonadati</taxon>
        <taxon>Pseudomonadota</taxon>
        <taxon>Gammaproteobacteria</taxon>
        <taxon>Oceanospirillales</taxon>
        <taxon>Halomonadaceae</taxon>
        <taxon>Vreelandella</taxon>
    </lineage>
</organism>
<comment type="caution">
    <text evidence="1">The sequence shown here is derived from an EMBL/GenBank/DDBJ whole genome shotgun (WGS) entry which is preliminary data.</text>
</comment>
<reference evidence="1 2" key="1">
    <citation type="submission" date="2018-07" db="EMBL/GenBank/DDBJ databases">
        <title>Halomonas rutogse sp. nov., isolated from Lake TangqianCo on Tibetan Plateau.</title>
        <authorList>
            <person name="Lu H."/>
            <person name="Xing P."/>
            <person name="Wu Q."/>
        </authorList>
    </citation>
    <scope>NUCLEOTIDE SEQUENCE [LARGE SCALE GENOMIC DNA]</scope>
    <source>
        <strain evidence="1 2">TQ8S</strain>
    </source>
</reference>
<accession>A0A368U908</accession>
<evidence type="ECO:0000313" key="2">
    <source>
        <dbReference type="Proteomes" id="UP000253204"/>
    </source>
</evidence>
<proteinExistence type="predicted"/>
<protein>
    <submittedName>
        <fullName evidence="1">Uncharacterized protein</fullName>
    </submittedName>
</protein>